<dbReference type="GO" id="GO:0022625">
    <property type="term" value="C:cytosolic large ribosomal subunit"/>
    <property type="evidence" value="ECO:0007669"/>
    <property type="project" value="TreeGrafter"/>
</dbReference>
<protein>
    <recommendedName>
        <fullName evidence="4">Large ribosomal subunit protein uL15</fullName>
    </recommendedName>
</protein>
<keyword evidence="4" id="KW-0694">RNA-binding</keyword>
<comment type="function">
    <text evidence="4">Binds to the 23S rRNA.</text>
</comment>
<proteinExistence type="inferred from homology"/>
<evidence type="ECO:0000313" key="8">
    <source>
        <dbReference type="EMBL" id="PMP72589.1"/>
    </source>
</evidence>
<evidence type="ECO:0000259" key="7">
    <source>
        <dbReference type="Pfam" id="PF00828"/>
    </source>
</evidence>
<comment type="caution">
    <text evidence="8">The sequence shown here is derived from an EMBL/GenBank/DDBJ whole genome shotgun (WGS) entry which is preliminary data.</text>
</comment>
<dbReference type="Proteomes" id="UP000242881">
    <property type="component" value="Unassembled WGS sequence"/>
</dbReference>
<dbReference type="HAMAP" id="MF_01341">
    <property type="entry name" value="Ribosomal_uL15"/>
    <property type="match status" value="1"/>
</dbReference>
<keyword evidence="4" id="KW-0699">rRNA-binding</keyword>
<evidence type="ECO:0000256" key="2">
    <source>
        <dbReference type="ARBA" id="ARBA00022980"/>
    </source>
</evidence>
<dbReference type="Gene3D" id="3.100.10.10">
    <property type="match status" value="1"/>
</dbReference>
<dbReference type="GO" id="GO:0003735">
    <property type="term" value="F:structural constituent of ribosome"/>
    <property type="evidence" value="ECO:0007669"/>
    <property type="project" value="InterPro"/>
</dbReference>
<evidence type="ECO:0000256" key="1">
    <source>
        <dbReference type="ARBA" id="ARBA00007320"/>
    </source>
</evidence>
<name>A0A2J6WQT1_9BACT</name>
<dbReference type="AlphaFoldDB" id="A0A2J6WQT1"/>
<feature type="compositionally biased region" description="Gly residues" evidence="6">
    <location>
        <begin position="21"/>
        <end position="31"/>
    </location>
</feature>
<dbReference type="InterPro" id="IPR005749">
    <property type="entry name" value="Ribosomal_uL15_bac-type"/>
</dbReference>
<evidence type="ECO:0000313" key="9">
    <source>
        <dbReference type="Proteomes" id="UP000242881"/>
    </source>
</evidence>
<evidence type="ECO:0000256" key="3">
    <source>
        <dbReference type="ARBA" id="ARBA00023274"/>
    </source>
</evidence>
<dbReference type="InterPro" id="IPR001196">
    <property type="entry name" value="Ribosomal_uL15_CS"/>
</dbReference>
<evidence type="ECO:0000256" key="6">
    <source>
        <dbReference type="SAM" id="MobiDB-lite"/>
    </source>
</evidence>
<evidence type="ECO:0000256" key="5">
    <source>
        <dbReference type="RuleBase" id="RU003888"/>
    </source>
</evidence>
<organism evidence="8 9">
    <name type="scientific">Calditerrivibrio nitroreducens</name>
    <dbReference type="NCBI Taxonomy" id="477976"/>
    <lineage>
        <taxon>Bacteria</taxon>
        <taxon>Pseudomonadati</taxon>
        <taxon>Deferribacterota</taxon>
        <taxon>Deferribacteres</taxon>
        <taxon>Deferribacterales</taxon>
        <taxon>Calditerrivibrionaceae</taxon>
    </lineage>
</organism>
<feature type="domain" description="Large ribosomal subunit protein uL15/eL18" evidence="7">
    <location>
        <begin position="77"/>
        <end position="145"/>
    </location>
</feature>
<dbReference type="NCBIfam" id="TIGR01071">
    <property type="entry name" value="rplO_bact"/>
    <property type="match status" value="1"/>
</dbReference>
<dbReference type="Pfam" id="PF00828">
    <property type="entry name" value="Ribosomal_L27A"/>
    <property type="match status" value="1"/>
</dbReference>
<reference evidence="8 9" key="1">
    <citation type="submission" date="2018-01" db="EMBL/GenBank/DDBJ databases">
        <title>Metagenomic assembled genomes from two thermal pools in the Uzon Caldera, Kamchatka, Russia.</title>
        <authorList>
            <person name="Wilkins L."/>
            <person name="Ettinger C."/>
        </authorList>
    </citation>
    <scope>NUCLEOTIDE SEQUENCE [LARGE SCALE GENOMIC DNA]</scope>
    <source>
        <strain evidence="8">ZAV-05</strain>
    </source>
</reference>
<dbReference type="PANTHER" id="PTHR12934">
    <property type="entry name" value="50S RIBOSOMAL PROTEIN L15"/>
    <property type="match status" value="1"/>
</dbReference>
<evidence type="ECO:0000256" key="4">
    <source>
        <dbReference type="HAMAP-Rule" id="MF_01341"/>
    </source>
</evidence>
<dbReference type="PROSITE" id="PS00475">
    <property type="entry name" value="RIBOSOMAL_L15"/>
    <property type="match status" value="1"/>
</dbReference>
<feature type="region of interest" description="Disordered" evidence="6">
    <location>
        <begin position="1"/>
        <end position="63"/>
    </location>
</feature>
<comment type="similarity">
    <text evidence="1 4 5">Belongs to the universal ribosomal protein uL15 family.</text>
</comment>
<dbReference type="PANTHER" id="PTHR12934:SF11">
    <property type="entry name" value="LARGE RIBOSOMAL SUBUNIT PROTEIN UL15M"/>
    <property type="match status" value="1"/>
</dbReference>
<gene>
    <name evidence="4" type="primary">rplO</name>
    <name evidence="8" type="ORF">C0187_01335</name>
</gene>
<keyword evidence="3 4" id="KW-0687">Ribonucleoprotein</keyword>
<dbReference type="EMBL" id="PNIN01000020">
    <property type="protein sequence ID" value="PMP72589.1"/>
    <property type="molecule type" value="Genomic_DNA"/>
</dbReference>
<accession>A0A2J6WQT1</accession>
<dbReference type="InterPro" id="IPR030878">
    <property type="entry name" value="Ribosomal_uL15"/>
</dbReference>
<dbReference type="GO" id="GO:0006412">
    <property type="term" value="P:translation"/>
    <property type="evidence" value="ECO:0007669"/>
    <property type="project" value="UniProtKB-UniRule"/>
</dbReference>
<dbReference type="SUPFAM" id="SSF52080">
    <property type="entry name" value="Ribosomal proteins L15p and L18e"/>
    <property type="match status" value="1"/>
</dbReference>
<sequence>MKIHDLRPALGSTKTRKRVGRGSGSGLGTTAGKGHKGQKARSGGQTKPGFEGGQMPLTRRLPKRGFNNKMFATVYEIVNLYQIEEKFNNGDVVNRDTLVEKGLIKGNKDGVKVLAVGDLTKKLTFEVDKISSAAEEKIKTAGGEVKKLG</sequence>
<dbReference type="InterPro" id="IPR036227">
    <property type="entry name" value="Ribosomal_uL15/eL18_sf"/>
</dbReference>
<dbReference type="GO" id="GO:0019843">
    <property type="term" value="F:rRNA binding"/>
    <property type="evidence" value="ECO:0007669"/>
    <property type="project" value="UniProtKB-UniRule"/>
</dbReference>
<dbReference type="RefSeq" id="WP_424606257.1">
    <property type="nucleotide sequence ID" value="NZ_JBNAVA010000014.1"/>
</dbReference>
<dbReference type="InterPro" id="IPR021131">
    <property type="entry name" value="Ribosomal_uL15/eL18"/>
</dbReference>
<keyword evidence="2 4" id="KW-0689">Ribosomal protein</keyword>
<comment type="subunit">
    <text evidence="4">Part of the 50S ribosomal subunit.</text>
</comment>